<gene>
    <name evidence="7" type="ORF">FWK35_00027525</name>
</gene>
<comment type="caution">
    <text evidence="7">The sequence shown here is derived from an EMBL/GenBank/DDBJ whole genome shotgun (WGS) entry which is preliminary data.</text>
</comment>
<dbReference type="Proteomes" id="UP000478052">
    <property type="component" value="Unassembled WGS sequence"/>
</dbReference>
<evidence type="ECO:0000256" key="2">
    <source>
        <dbReference type="ARBA" id="ARBA00016807"/>
    </source>
</evidence>
<dbReference type="EMBL" id="VUJU01011712">
    <property type="protein sequence ID" value="KAF0710248.1"/>
    <property type="molecule type" value="Genomic_DNA"/>
</dbReference>
<reference evidence="7 8" key="1">
    <citation type="submission" date="2019-08" db="EMBL/GenBank/DDBJ databases">
        <title>Whole genome of Aphis craccivora.</title>
        <authorList>
            <person name="Voronova N.V."/>
            <person name="Shulinski R.S."/>
            <person name="Bandarenka Y.V."/>
            <person name="Zhorov D.G."/>
            <person name="Warner D."/>
        </authorList>
    </citation>
    <scope>NUCLEOTIDE SEQUENCE [LARGE SCALE GENOMIC DNA]</scope>
    <source>
        <strain evidence="7">180601</strain>
        <tissue evidence="7">Whole Body</tissue>
    </source>
</reference>
<evidence type="ECO:0000256" key="5">
    <source>
        <dbReference type="ARBA" id="ARBA00025466"/>
    </source>
</evidence>
<evidence type="ECO:0000256" key="1">
    <source>
        <dbReference type="ARBA" id="ARBA00011764"/>
    </source>
</evidence>
<keyword evidence="8" id="KW-1185">Reference proteome</keyword>
<dbReference type="OrthoDB" id="7540822at2759"/>
<sequence>MATDISSLRKKTTLEQKELITSFLDEHEGMRTRKFSAEMTYQKYQNLWNELTLRLNNIGPSKNVKDWQKYWNDQRSRVKRKAAEIKTSQRKTGGGVDMHLEPLTVEDENILKLMGGNIVVCGDDDILEAGLPIMDKNVSCEEYIMGISDLPTESTIFSSKGQVHNESFIFSVQDSTLSTKEKNKSQEIFDTNTVCGQKIEEKKTPKRKKKKCLDSSPIDRQYLIQFQVENNEIQREIATTMKHRNTIEQQKVALKEKKLTLLLQKNELEQQKIDTINNVTNLLLNFISSKENIK</sequence>
<evidence type="ECO:0000259" key="6">
    <source>
        <dbReference type="Pfam" id="PF13873"/>
    </source>
</evidence>
<name>A0A6G0VU65_APHCR</name>
<feature type="domain" description="Myb/SANT-like DNA-binding" evidence="6">
    <location>
        <begin position="10"/>
        <end position="83"/>
    </location>
</feature>
<evidence type="ECO:0000313" key="7">
    <source>
        <dbReference type="EMBL" id="KAF0710248.1"/>
    </source>
</evidence>
<comment type="subunit">
    <text evidence="1">Self-associates forming complexes of several hundred monomers.</text>
</comment>
<dbReference type="InterPro" id="IPR028002">
    <property type="entry name" value="Myb_DNA-bind_5"/>
</dbReference>
<proteinExistence type="predicted"/>
<keyword evidence="4" id="KW-0804">Transcription</keyword>
<organism evidence="7 8">
    <name type="scientific">Aphis craccivora</name>
    <name type="common">Cowpea aphid</name>
    <dbReference type="NCBI Taxonomy" id="307492"/>
    <lineage>
        <taxon>Eukaryota</taxon>
        <taxon>Metazoa</taxon>
        <taxon>Ecdysozoa</taxon>
        <taxon>Arthropoda</taxon>
        <taxon>Hexapoda</taxon>
        <taxon>Insecta</taxon>
        <taxon>Pterygota</taxon>
        <taxon>Neoptera</taxon>
        <taxon>Paraneoptera</taxon>
        <taxon>Hemiptera</taxon>
        <taxon>Sternorrhyncha</taxon>
        <taxon>Aphidomorpha</taxon>
        <taxon>Aphidoidea</taxon>
        <taxon>Aphididae</taxon>
        <taxon>Aphidini</taxon>
        <taxon>Aphis</taxon>
        <taxon>Aphis</taxon>
    </lineage>
</organism>
<dbReference type="Pfam" id="PF13873">
    <property type="entry name" value="Myb_DNA-bind_5"/>
    <property type="match status" value="1"/>
</dbReference>
<accession>A0A6G0VU65</accession>
<keyword evidence="3" id="KW-0805">Transcription regulation</keyword>
<evidence type="ECO:0000256" key="3">
    <source>
        <dbReference type="ARBA" id="ARBA00023015"/>
    </source>
</evidence>
<comment type="function">
    <text evidence="5">Involved in transvection phenomena (= synapsis-dependent gene expression), where the synaptic pairing of chromosomes carrying genes with which zeste interacts influences the expression of these genes. Zeste binds to DNA and stimulates transcription from a nearby promoter.</text>
</comment>
<protein>
    <recommendedName>
        <fullName evidence="2">Regulatory protein zeste</fullName>
    </recommendedName>
</protein>
<dbReference type="AlphaFoldDB" id="A0A6G0VU65"/>
<evidence type="ECO:0000313" key="8">
    <source>
        <dbReference type="Proteomes" id="UP000478052"/>
    </source>
</evidence>
<evidence type="ECO:0000256" key="4">
    <source>
        <dbReference type="ARBA" id="ARBA00023163"/>
    </source>
</evidence>